<dbReference type="SMART" id="SM00342">
    <property type="entry name" value="HTH_ARAC"/>
    <property type="match status" value="1"/>
</dbReference>
<dbReference type="PANTHER" id="PTHR47894">
    <property type="entry name" value="HTH-TYPE TRANSCRIPTIONAL REGULATOR GADX"/>
    <property type="match status" value="1"/>
</dbReference>
<dbReference type="Proteomes" id="UP000183561">
    <property type="component" value="Unassembled WGS sequence"/>
</dbReference>
<evidence type="ECO:0000313" key="4">
    <source>
        <dbReference type="EMBL" id="SED13481.1"/>
    </source>
</evidence>
<dbReference type="Gene3D" id="1.10.10.60">
    <property type="entry name" value="Homeodomain-like"/>
    <property type="match status" value="1"/>
</dbReference>
<dbReference type="AlphaFoldDB" id="A0A1H4Y8K2"/>
<dbReference type="EMBL" id="FNSV01000005">
    <property type="protein sequence ID" value="SED13481.1"/>
    <property type="molecule type" value="Genomic_DNA"/>
</dbReference>
<dbReference type="InterPro" id="IPR009057">
    <property type="entry name" value="Homeodomain-like_sf"/>
</dbReference>
<gene>
    <name evidence="4" type="ORF">SAMN04490239_6960</name>
</gene>
<keyword evidence="3" id="KW-0804">Transcription</keyword>
<dbReference type="SUPFAM" id="SSF46689">
    <property type="entry name" value="Homeodomain-like"/>
    <property type="match status" value="1"/>
</dbReference>
<dbReference type="OrthoDB" id="5241536at2"/>
<keyword evidence="1" id="KW-0805">Transcription regulation</keyword>
<keyword evidence="5" id="KW-1185">Reference proteome</keyword>
<reference evidence="5" key="1">
    <citation type="submission" date="2016-10" db="EMBL/GenBank/DDBJ databases">
        <authorList>
            <person name="Varghese N."/>
            <person name="Submissions S."/>
        </authorList>
    </citation>
    <scope>NUCLEOTIDE SEQUENCE [LARGE SCALE GENOMIC DNA]</scope>
    <source>
        <strain evidence="5">DSM 44498</strain>
    </source>
</reference>
<dbReference type="InterPro" id="IPR018060">
    <property type="entry name" value="HTH_AraC"/>
</dbReference>
<protein>
    <submittedName>
        <fullName evidence="4">AraC-type DNA-binding protein</fullName>
    </submittedName>
</protein>
<name>A0A1H4Y8K2_9NOCA</name>
<dbReference type="Pfam" id="PF12833">
    <property type="entry name" value="HTH_18"/>
    <property type="match status" value="1"/>
</dbReference>
<evidence type="ECO:0000256" key="1">
    <source>
        <dbReference type="ARBA" id="ARBA00023015"/>
    </source>
</evidence>
<dbReference type="Pfam" id="PF12625">
    <property type="entry name" value="Arabinose_bd"/>
    <property type="match status" value="1"/>
</dbReference>
<dbReference type="GO" id="GO:0005829">
    <property type="term" value="C:cytosol"/>
    <property type="evidence" value="ECO:0007669"/>
    <property type="project" value="TreeGrafter"/>
</dbReference>
<sequence length="349" mass="38680">MAGENTGLRARSIPVGALANLPKVMGSFGADAWPLLESYGVTAELLTGQPLRSLPIETHGRILHAAAIETGCDHLGLLLGQFASLENTGPLRFLVTNADTVGQALDAVARFSPIWYRGITVALTVERGYAGLSLTLDGLFPGREQLLTAYLAAYVKILEILLARPWRPTLVRISYREPASSDVYRRFFGAPIHFDEPRHEVLFPEEVLQQPVSGTDPTLQRFFHGHLQQLQTGTGKDVVGQVRRAVEESLHAGDCSVDQVAQLFSVHRITLYRHLARAGTTFEAVVDQTRRDLAEQFLSQTDLPLVEVSRLLGYRNQSAFSRAFRRWHDIPPLQWRRGRRDDGSPAGGQ</sequence>
<evidence type="ECO:0000256" key="2">
    <source>
        <dbReference type="ARBA" id="ARBA00023125"/>
    </source>
</evidence>
<dbReference type="PROSITE" id="PS01124">
    <property type="entry name" value="HTH_ARAC_FAMILY_2"/>
    <property type="match status" value="1"/>
</dbReference>
<keyword evidence="2 4" id="KW-0238">DNA-binding</keyword>
<dbReference type="GO" id="GO:0003700">
    <property type="term" value="F:DNA-binding transcription factor activity"/>
    <property type="evidence" value="ECO:0007669"/>
    <property type="project" value="InterPro"/>
</dbReference>
<evidence type="ECO:0000256" key="3">
    <source>
        <dbReference type="ARBA" id="ARBA00023163"/>
    </source>
</evidence>
<dbReference type="GO" id="GO:0000976">
    <property type="term" value="F:transcription cis-regulatory region binding"/>
    <property type="evidence" value="ECO:0007669"/>
    <property type="project" value="TreeGrafter"/>
</dbReference>
<proteinExistence type="predicted"/>
<organism evidence="4 5">
    <name type="scientific">Rhodococcus koreensis</name>
    <dbReference type="NCBI Taxonomy" id="99653"/>
    <lineage>
        <taxon>Bacteria</taxon>
        <taxon>Bacillati</taxon>
        <taxon>Actinomycetota</taxon>
        <taxon>Actinomycetes</taxon>
        <taxon>Mycobacteriales</taxon>
        <taxon>Nocardiaceae</taxon>
        <taxon>Rhodococcus</taxon>
    </lineage>
</organism>
<accession>A0A1H4Y8K2</accession>
<dbReference type="RefSeq" id="WP_072946347.1">
    <property type="nucleotide sequence ID" value="NZ_CP070609.1"/>
</dbReference>
<dbReference type="InterPro" id="IPR032687">
    <property type="entry name" value="AraC-type_N"/>
</dbReference>
<evidence type="ECO:0000313" key="5">
    <source>
        <dbReference type="Proteomes" id="UP000183561"/>
    </source>
</evidence>
<dbReference type="PANTHER" id="PTHR47894:SF4">
    <property type="entry name" value="HTH-TYPE TRANSCRIPTIONAL REGULATOR GADX"/>
    <property type="match status" value="1"/>
</dbReference>